<dbReference type="InterPro" id="IPR000189">
    <property type="entry name" value="Transglyc_AS"/>
</dbReference>
<evidence type="ECO:0000313" key="7">
    <source>
        <dbReference type="Proteomes" id="UP000332515"/>
    </source>
</evidence>
<dbReference type="Gene3D" id="1.10.530.10">
    <property type="match status" value="1"/>
</dbReference>
<dbReference type="PROSITE" id="PS00922">
    <property type="entry name" value="TRANSGLYCOSYLASE"/>
    <property type="match status" value="1"/>
</dbReference>
<keyword evidence="3 4" id="KW-0732">Signal</keyword>
<keyword evidence="7" id="KW-1185">Reference proteome</keyword>
<dbReference type="GO" id="GO:0042597">
    <property type="term" value="C:periplasmic space"/>
    <property type="evidence" value="ECO:0007669"/>
    <property type="project" value="InterPro"/>
</dbReference>
<accession>A0A6A7XZH5</accession>
<organism evidence="6 7">
    <name type="scientific">Segnochrobactrum spirostomi</name>
    <dbReference type="NCBI Taxonomy" id="2608987"/>
    <lineage>
        <taxon>Bacteria</taxon>
        <taxon>Pseudomonadati</taxon>
        <taxon>Pseudomonadota</taxon>
        <taxon>Alphaproteobacteria</taxon>
        <taxon>Hyphomicrobiales</taxon>
        <taxon>Segnochrobactraceae</taxon>
        <taxon>Segnochrobactrum</taxon>
    </lineage>
</organism>
<dbReference type="GO" id="GO:0000270">
    <property type="term" value="P:peptidoglycan metabolic process"/>
    <property type="evidence" value="ECO:0007669"/>
    <property type="project" value="InterPro"/>
</dbReference>
<dbReference type="InterPro" id="IPR008939">
    <property type="entry name" value="Lytic_TGlycosylase_superhlx_U"/>
</dbReference>
<dbReference type="AlphaFoldDB" id="A0A6A7XZH5"/>
<evidence type="ECO:0000256" key="1">
    <source>
        <dbReference type="ARBA" id="ARBA00007734"/>
    </source>
</evidence>
<dbReference type="Gene3D" id="1.25.20.10">
    <property type="entry name" value="Bacterial muramidases"/>
    <property type="match status" value="1"/>
</dbReference>
<dbReference type="SUPFAM" id="SSF53955">
    <property type="entry name" value="Lysozyme-like"/>
    <property type="match status" value="1"/>
</dbReference>
<reference evidence="6 7" key="1">
    <citation type="submission" date="2019-09" db="EMBL/GenBank/DDBJ databases">
        <title>Segnochrobactrum spirostomi gen. nov., sp. nov., isolated from the ciliate Spirostomum cf. yagiui and description of a novel family, Segnochrobactraceae fam. nov. within the order Rhizobiales of the class Alphaproteobacteria.</title>
        <authorList>
            <person name="Akter S."/>
            <person name="Shazib S.U.A."/>
            <person name="Shin M.K."/>
        </authorList>
    </citation>
    <scope>NUCLEOTIDE SEQUENCE [LARGE SCALE GENOMIC DNA]</scope>
    <source>
        <strain evidence="6 7">Sp-1</strain>
    </source>
</reference>
<dbReference type="GO" id="GO:0008933">
    <property type="term" value="F:peptidoglycan lytic transglycosylase activity"/>
    <property type="evidence" value="ECO:0007669"/>
    <property type="project" value="InterPro"/>
</dbReference>
<evidence type="ECO:0000256" key="2">
    <source>
        <dbReference type="ARBA" id="ARBA00009387"/>
    </source>
</evidence>
<feature type="domain" description="Transglycosylase SLT" evidence="5">
    <location>
        <begin position="560"/>
        <end position="667"/>
    </location>
</feature>
<name>A0A6A7XZH5_9HYPH</name>
<evidence type="ECO:0000259" key="5">
    <source>
        <dbReference type="Pfam" id="PF01464"/>
    </source>
</evidence>
<dbReference type="SUPFAM" id="SSF48435">
    <property type="entry name" value="Bacterial muramidases"/>
    <property type="match status" value="1"/>
</dbReference>
<proteinExistence type="inferred from homology"/>
<comment type="similarity">
    <text evidence="2">Belongs to the virb1 family.</text>
</comment>
<feature type="signal peptide" evidence="4">
    <location>
        <begin position="1"/>
        <end position="39"/>
    </location>
</feature>
<evidence type="ECO:0000313" key="6">
    <source>
        <dbReference type="EMBL" id="MQT11311.1"/>
    </source>
</evidence>
<dbReference type="GO" id="GO:0004553">
    <property type="term" value="F:hydrolase activity, hydrolyzing O-glycosyl compounds"/>
    <property type="evidence" value="ECO:0007669"/>
    <property type="project" value="InterPro"/>
</dbReference>
<comment type="caution">
    <text evidence="6">The sequence shown here is derived from an EMBL/GenBank/DDBJ whole genome shotgun (WGS) entry which is preliminary data.</text>
</comment>
<dbReference type="InterPro" id="IPR008258">
    <property type="entry name" value="Transglycosylase_SLT_dom_1"/>
</dbReference>
<feature type="chain" id="PRO_5025576779" evidence="4">
    <location>
        <begin position="40"/>
        <end position="723"/>
    </location>
</feature>
<dbReference type="EMBL" id="VWNA01000001">
    <property type="protein sequence ID" value="MQT11311.1"/>
    <property type="molecule type" value="Genomic_DNA"/>
</dbReference>
<dbReference type="Proteomes" id="UP000332515">
    <property type="component" value="Unassembled WGS sequence"/>
</dbReference>
<dbReference type="InterPro" id="IPR023346">
    <property type="entry name" value="Lysozyme-like_dom_sf"/>
</dbReference>
<evidence type="ECO:0000256" key="3">
    <source>
        <dbReference type="ARBA" id="ARBA00022729"/>
    </source>
</evidence>
<protein>
    <submittedName>
        <fullName evidence="6">Lytic transglycosylase domain-containing protein</fullName>
    </submittedName>
</protein>
<dbReference type="GO" id="GO:0016020">
    <property type="term" value="C:membrane"/>
    <property type="evidence" value="ECO:0007669"/>
    <property type="project" value="InterPro"/>
</dbReference>
<dbReference type="RefSeq" id="WP_153477841.1">
    <property type="nucleotide sequence ID" value="NZ_VWNA01000001.1"/>
</dbReference>
<comment type="similarity">
    <text evidence="1">Belongs to the transglycosylase Slt family.</text>
</comment>
<evidence type="ECO:0000256" key="4">
    <source>
        <dbReference type="SAM" id="SignalP"/>
    </source>
</evidence>
<dbReference type="Pfam" id="PF01464">
    <property type="entry name" value="SLT"/>
    <property type="match status" value="1"/>
</dbReference>
<dbReference type="PANTHER" id="PTHR37423">
    <property type="entry name" value="SOLUBLE LYTIC MUREIN TRANSGLYCOSYLASE-RELATED"/>
    <property type="match status" value="1"/>
</dbReference>
<gene>
    <name evidence="6" type="ORF">F0357_01210</name>
</gene>
<sequence length="723" mass="78891">MLRGERNGRASKAKVSRRSHGTRAIALTLALLEPVSAFALSTTPQPKPAGETPLTPEQFARQSLIDQLNAQALGYASSPSGYVAPGAPTAVAPGDLTKAIALIDDDQGSAAYAVRNGLSSALDRKIVDWLLIRAGDGIMSSAMITQFAQDAPNWPTMKLFRLRAEQALQRENPSPDEVIRIFNGTKPESVDGARLYARALAAKGMTAAATQVIRETFTTSPMTDLQQKQIITEFGSFLRPADVNRRVEMLLFAEKGKQAQMLDPLLTPAERTYVDARAAVVREAPDAARLMAAVPASMRNRAGYKYSLVQLARRDGRYEDAAQILLSVPNTIEVQIDPGAWWDERKMVSRKLLDMNDPRTAYKLVANALPGEPVEAMDAEFHAGWYALRFLNDPNTAAQHFSRLVAYAKTPISVARGQYWWGRAEEARGDRGGAAQHYKVAAAYGMTFYGQLARERLGLPSAGVGGIPQPTGADKAAFQKNDMVRAIMRLAQVGAIDKTYPLFDQLANTMTTPGQVTLLANLANQYGKYHFALQVAKTAQNRGMPVAGLAFPVSGIPRAAQVPPTLERPVVYGIARQESVFNPGAVSPAGARGLLQLMPATAQITARKAGLPFAVNRLTSDPAYNATLGAYHLNELVDQFNGSYIMTFAAYNAGPRRVSEWIAKYGDPRDPRVDAIDWVERIPFTETRNYVQRVMENVQVYREQLGTGRLTIQEDLKRGQTGG</sequence>
<dbReference type="PANTHER" id="PTHR37423:SF2">
    <property type="entry name" value="MEMBRANE-BOUND LYTIC MUREIN TRANSGLYCOSYLASE C"/>
    <property type="match status" value="1"/>
</dbReference>
<dbReference type="CDD" id="cd13401">
    <property type="entry name" value="Slt70-like"/>
    <property type="match status" value="1"/>
</dbReference>